<protein>
    <recommendedName>
        <fullName evidence="2">SoxA A3 domain-containing protein</fullName>
    </recommendedName>
</protein>
<dbReference type="PANTHER" id="PTHR42949">
    <property type="entry name" value="ANAEROBIC GLYCEROL-3-PHOSPHATE DEHYDROGENASE SUBUNIT B"/>
    <property type="match status" value="1"/>
</dbReference>
<organism evidence="3 4">
    <name type="scientific">candidate division MSBL1 archaeon SCGC-AAA259B11</name>
    <dbReference type="NCBI Taxonomy" id="1698260"/>
    <lineage>
        <taxon>Archaea</taxon>
        <taxon>Methanobacteriati</taxon>
        <taxon>Methanobacteriota</taxon>
        <taxon>candidate division MSBL1</taxon>
    </lineage>
</organism>
<feature type="domain" description="SoxA A3" evidence="2">
    <location>
        <begin position="14"/>
        <end position="93"/>
    </location>
</feature>
<evidence type="ECO:0000259" key="2">
    <source>
        <dbReference type="Pfam" id="PF17806"/>
    </source>
</evidence>
<sequence>MSDSDDKKSEKDETIVCRCRDITVSEIEEAIDDGCDNMELLKRRIKLSTGTCQGRTCVDLARRVLAEKTGKSPSEVKLTRTRTPIIPVPLKFLGGKDE</sequence>
<keyword evidence="1" id="KW-0560">Oxidoreductase</keyword>
<dbReference type="InterPro" id="IPR041854">
    <property type="entry name" value="BFD-like_2Fe2S-bd_dom_sf"/>
</dbReference>
<dbReference type="Proteomes" id="UP000070184">
    <property type="component" value="Unassembled WGS sequence"/>
</dbReference>
<dbReference type="InterPro" id="IPR041117">
    <property type="entry name" value="SoxA_A3"/>
</dbReference>
<evidence type="ECO:0000256" key="1">
    <source>
        <dbReference type="ARBA" id="ARBA00023002"/>
    </source>
</evidence>
<evidence type="ECO:0000313" key="3">
    <source>
        <dbReference type="EMBL" id="KXA90491.1"/>
    </source>
</evidence>
<accession>A0A133U8G6</accession>
<dbReference type="EMBL" id="LHXK01000004">
    <property type="protein sequence ID" value="KXA90491.1"/>
    <property type="molecule type" value="Genomic_DNA"/>
</dbReference>
<dbReference type="PANTHER" id="PTHR42949:SF3">
    <property type="entry name" value="ANAEROBIC GLYCEROL-3-PHOSPHATE DEHYDROGENASE SUBUNIT B"/>
    <property type="match status" value="1"/>
</dbReference>
<gene>
    <name evidence="3" type="ORF">AKJ61_00570</name>
</gene>
<reference evidence="3 4" key="1">
    <citation type="journal article" date="2016" name="Sci. Rep.">
        <title>Metabolic traits of an uncultured archaeal lineage -MSBL1- from brine pools of the Red Sea.</title>
        <authorList>
            <person name="Mwirichia R."/>
            <person name="Alam I."/>
            <person name="Rashid M."/>
            <person name="Vinu M."/>
            <person name="Ba-Alawi W."/>
            <person name="Anthony Kamau A."/>
            <person name="Kamanda Ngugi D."/>
            <person name="Goker M."/>
            <person name="Klenk H.P."/>
            <person name="Bajic V."/>
            <person name="Stingl U."/>
        </authorList>
    </citation>
    <scope>NUCLEOTIDE SEQUENCE [LARGE SCALE GENOMIC DNA]</scope>
    <source>
        <strain evidence="3">SCGC-AAA259B11</strain>
    </source>
</reference>
<comment type="caution">
    <text evidence="3">The sequence shown here is derived from an EMBL/GenBank/DDBJ whole genome shotgun (WGS) entry which is preliminary data.</text>
</comment>
<proteinExistence type="predicted"/>
<evidence type="ECO:0000313" key="4">
    <source>
        <dbReference type="Proteomes" id="UP000070184"/>
    </source>
</evidence>
<keyword evidence="4" id="KW-1185">Reference proteome</keyword>
<dbReference type="AlphaFoldDB" id="A0A133U8G6"/>
<dbReference type="InterPro" id="IPR051691">
    <property type="entry name" value="Metab_Enz_Cyan_OpOx_G3PDH"/>
</dbReference>
<dbReference type="Gene3D" id="1.10.10.1100">
    <property type="entry name" value="BFD-like [2Fe-2S]-binding domain"/>
    <property type="match status" value="1"/>
</dbReference>
<dbReference type="GO" id="GO:0016491">
    <property type="term" value="F:oxidoreductase activity"/>
    <property type="evidence" value="ECO:0007669"/>
    <property type="project" value="UniProtKB-KW"/>
</dbReference>
<dbReference type="Pfam" id="PF17806">
    <property type="entry name" value="SO_alpha_A3"/>
    <property type="match status" value="1"/>
</dbReference>
<name>A0A133U8G6_9EURY</name>